<dbReference type="InterPro" id="IPR007110">
    <property type="entry name" value="Ig-like_dom"/>
</dbReference>
<evidence type="ECO:0000256" key="6">
    <source>
        <dbReference type="ARBA" id="ARBA00022692"/>
    </source>
</evidence>
<dbReference type="PROSITE" id="PS50835">
    <property type="entry name" value="IG_LIKE"/>
    <property type="match status" value="2"/>
</dbReference>
<evidence type="ECO:0000256" key="10">
    <source>
        <dbReference type="ARBA" id="ARBA00023136"/>
    </source>
</evidence>
<dbReference type="SUPFAM" id="SSF48726">
    <property type="entry name" value="Immunoglobulin"/>
    <property type="match status" value="2"/>
</dbReference>
<evidence type="ECO:0000256" key="3">
    <source>
        <dbReference type="ARBA" id="ARBA00008637"/>
    </source>
</evidence>
<keyword evidence="12" id="KW-0325">Glycoprotein</keyword>
<evidence type="ECO:0000256" key="12">
    <source>
        <dbReference type="ARBA" id="ARBA00023180"/>
    </source>
</evidence>
<dbReference type="FunFam" id="2.60.40.10:FF:001503">
    <property type="entry name" value="Immunoglobulin superfamily member 5"/>
    <property type="match status" value="1"/>
</dbReference>
<evidence type="ECO:0000313" key="21">
    <source>
        <dbReference type="Proteomes" id="UP000694564"/>
    </source>
</evidence>
<keyword evidence="7" id="KW-0677">Repeat</keyword>
<evidence type="ECO:0000256" key="14">
    <source>
        <dbReference type="ARBA" id="ARBA00059983"/>
    </source>
</evidence>
<evidence type="ECO:0000256" key="8">
    <source>
        <dbReference type="ARBA" id="ARBA00022949"/>
    </source>
</evidence>
<evidence type="ECO:0000259" key="19">
    <source>
        <dbReference type="PROSITE" id="PS50835"/>
    </source>
</evidence>
<comment type="function">
    <text evidence="14">Provides, together with MAGI1, an adhesion machinery at tight junctions, which may regulate the permeability of kidney glomerulus and small intestinal epithelial cells. Mediates calcium-independent homophilic cell adhesion. In testis, it may function as a cell adhesion molecule rather than a tight-junction protein. It may participate in the adhesion between spermatogonia-spermatogonia, spermatogonia-Sertoli cells, and Sertoli cells-Sertoli cells.</text>
</comment>
<sequence length="354" mass="38352">GEGSRKEDVAVARVHRQLLVSWAPGSGYQIVVGPNNATVLEGAEARFNCTVSPGWKLIMWALKGTVVLSVTPREPIITNDRFTSASYEDLDGNFVSEMIIHDTQPSDSGWVRCSLQNSDLEAFAFLAVQVMGTLSIPNNSIVVTEDQPCTVTCRALGWSPLPDISWEVAVPVSQSSYYSFLEPGEPRSTVSVLTLTAQGNGTLTCVANLRSVQAHKAAAVNLTVVQSPSDNAGEPGSSLPTWAIALLAVLLTSVFILIFVLIIIFCCCCPSWRKKKGNFFPHISFCNTKKESPETKSKNEGENYGFKNVLEGLARLLSLGRITETKKHQPGPASRPQVSFNIASPQKVRNATLV</sequence>
<evidence type="ECO:0000256" key="16">
    <source>
        <dbReference type="ARBA" id="ARBA00067287"/>
    </source>
</evidence>
<dbReference type="Gene3D" id="2.60.40.10">
    <property type="entry name" value="Immunoglobulins"/>
    <property type="match status" value="2"/>
</dbReference>
<keyword evidence="9 18" id="KW-1133">Transmembrane helix</keyword>
<dbReference type="InterPro" id="IPR003599">
    <property type="entry name" value="Ig_sub"/>
</dbReference>
<proteinExistence type="inferred from homology"/>
<dbReference type="GO" id="GO:0098609">
    <property type="term" value="P:cell-cell adhesion"/>
    <property type="evidence" value="ECO:0007669"/>
    <property type="project" value="TreeGrafter"/>
</dbReference>
<reference evidence="20" key="2">
    <citation type="submission" date="2025-09" db="UniProtKB">
        <authorList>
            <consortium name="Ensembl"/>
        </authorList>
    </citation>
    <scope>IDENTIFICATION</scope>
</reference>
<dbReference type="PANTHER" id="PTHR44991:SF1">
    <property type="entry name" value="IMMUNOGLOBULIN SUPERFAMILY MEMBER 5"/>
    <property type="match status" value="1"/>
</dbReference>
<evidence type="ECO:0000256" key="15">
    <source>
        <dbReference type="ARBA" id="ARBA00062474"/>
    </source>
</evidence>
<evidence type="ECO:0000256" key="13">
    <source>
        <dbReference type="ARBA" id="ARBA00023319"/>
    </source>
</evidence>
<dbReference type="InterPro" id="IPR036179">
    <property type="entry name" value="Ig-like_dom_sf"/>
</dbReference>
<comment type="similarity">
    <text evidence="3">Belongs to the immunoglobulin superfamily.</text>
</comment>
<dbReference type="SMART" id="SM00409">
    <property type="entry name" value="IG"/>
    <property type="match status" value="2"/>
</dbReference>
<dbReference type="Ensembl" id="ENSSVLT00005025334.1">
    <property type="protein sequence ID" value="ENSSVLP00005022779.1"/>
    <property type="gene ID" value="ENSSVLG00005018094.1"/>
</dbReference>
<evidence type="ECO:0000256" key="5">
    <source>
        <dbReference type="ARBA" id="ARBA00022475"/>
    </source>
</evidence>
<dbReference type="GO" id="GO:0009986">
    <property type="term" value="C:cell surface"/>
    <property type="evidence" value="ECO:0007669"/>
    <property type="project" value="TreeGrafter"/>
</dbReference>
<organism evidence="20 21">
    <name type="scientific">Sciurus vulgaris</name>
    <name type="common">Eurasian red squirrel</name>
    <dbReference type="NCBI Taxonomy" id="55149"/>
    <lineage>
        <taxon>Eukaryota</taxon>
        <taxon>Metazoa</taxon>
        <taxon>Chordata</taxon>
        <taxon>Craniata</taxon>
        <taxon>Vertebrata</taxon>
        <taxon>Euteleostomi</taxon>
        <taxon>Mammalia</taxon>
        <taxon>Eutheria</taxon>
        <taxon>Euarchontoglires</taxon>
        <taxon>Glires</taxon>
        <taxon>Rodentia</taxon>
        <taxon>Sciuromorpha</taxon>
        <taxon>Sciuridae</taxon>
        <taxon>Sciurinae</taxon>
        <taxon>Sciurini</taxon>
        <taxon>Sciurus</taxon>
    </lineage>
</organism>
<keyword evidence="8" id="KW-0965">Cell junction</keyword>
<evidence type="ECO:0000313" key="20">
    <source>
        <dbReference type="Ensembl" id="ENSSVLP00005022779.1"/>
    </source>
</evidence>
<keyword evidence="13" id="KW-0393">Immunoglobulin domain</keyword>
<evidence type="ECO:0000256" key="4">
    <source>
        <dbReference type="ARBA" id="ARBA00022427"/>
    </source>
</evidence>
<evidence type="ECO:0000256" key="17">
    <source>
        <dbReference type="ARBA" id="ARBA00077916"/>
    </source>
</evidence>
<evidence type="ECO:0000256" key="9">
    <source>
        <dbReference type="ARBA" id="ARBA00022989"/>
    </source>
</evidence>
<dbReference type="Proteomes" id="UP000694564">
    <property type="component" value="Chromosome 10"/>
</dbReference>
<reference evidence="20" key="1">
    <citation type="submission" date="2025-08" db="UniProtKB">
        <authorList>
            <consortium name="Ensembl"/>
        </authorList>
    </citation>
    <scope>IDENTIFICATION</scope>
</reference>
<evidence type="ECO:0000256" key="7">
    <source>
        <dbReference type="ARBA" id="ARBA00022737"/>
    </source>
</evidence>
<evidence type="ECO:0000256" key="18">
    <source>
        <dbReference type="SAM" id="Phobius"/>
    </source>
</evidence>
<keyword evidence="10 18" id="KW-0472">Membrane</keyword>
<keyword evidence="11" id="KW-1015">Disulfide bond</keyword>
<name>A0A8D2DDZ8_SCIVU</name>
<dbReference type="GO" id="GO:0005923">
    <property type="term" value="C:bicellular tight junction"/>
    <property type="evidence" value="ECO:0007669"/>
    <property type="project" value="UniProtKB-SubCell"/>
</dbReference>
<feature type="domain" description="Ig-like" evidence="19">
    <location>
        <begin position="132"/>
        <end position="221"/>
    </location>
</feature>
<keyword evidence="5" id="KW-1003">Cell membrane</keyword>
<keyword evidence="21" id="KW-1185">Reference proteome</keyword>
<feature type="domain" description="Ig-like" evidence="19">
    <location>
        <begin position="24"/>
        <end position="124"/>
    </location>
</feature>
<accession>A0A8D2DDZ8</accession>
<feature type="transmembrane region" description="Helical" evidence="18">
    <location>
        <begin position="242"/>
        <end position="268"/>
    </location>
</feature>
<dbReference type="PANTHER" id="PTHR44991">
    <property type="entry name" value="IMMUNOGLOBULIN SUPERFAMILY MEMBER 5"/>
    <property type="match status" value="1"/>
</dbReference>
<comment type="subcellular location">
    <subcellularLocation>
        <location evidence="1">Apical cell membrane</location>
        <topology evidence="1">Single-pass type I membrane protein</topology>
    </subcellularLocation>
    <subcellularLocation>
        <location evidence="2">Cell junction</location>
        <location evidence="2">Tight junction</location>
    </subcellularLocation>
</comment>
<protein>
    <recommendedName>
        <fullName evidence="16">Immunoglobulin superfamily member 5</fullName>
    </recommendedName>
    <alternativeName>
        <fullName evidence="17">Junctional adhesion molecule 4</fullName>
    </alternativeName>
</protein>
<keyword evidence="6 18" id="KW-0812">Transmembrane</keyword>
<evidence type="ECO:0000256" key="11">
    <source>
        <dbReference type="ARBA" id="ARBA00023157"/>
    </source>
</evidence>
<keyword evidence="4" id="KW-0796">Tight junction</keyword>
<dbReference type="AlphaFoldDB" id="A0A8D2DDZ8"/>
<evidence type="ECO:0000256" key="2">
    <source>
        <dbReference type="ARBA" id="ARBA00004435"/>
    </source>
</evidence>
<dbReference type="FunFam" id="2.60.40.10:FF:001261">
    <property type="entry name" value="immunoglobulin superfamily member 5"/>
    <property type="match status" value="1"/>
</dbReference>
<dbReference type="InterPro" id="IPR013783">
    <property type="entry name" value="Ig-like_fold"/>
</dbReference>
<comment type="subunit">
    <text evidence="15">Interacts with MAGI1 at tight junctions, forms a tripartite complex with NPHS1. Interacts with LNX1 isoform 2 via its PDZ 2 domain, it may also interact with other isoforms containing this domain.</text>
</comment>
<dbReference type="GO" id="GO:0016324">
    <property type="term" value="C:apical plasma membrane"/>
    <property type="evidence" value="ECO:0007669"/>
    <property type="project" value="UniProtKB-SubCell"/>
</dbReference>
<evidence type="ECO:0000256" key="1">
    <source>
        <dbReference type="ARBA" id="ARBA00004247"/>
    </source>
</evidence>
<dbReference type="GeneTree" id="ENSGT00940000163238"/>